<comment type="similarity">
    <text evidence="2">Belongs to the glycosyltransferase 77 family.</text>
</comment>
<reference evidence="6" key="1">
    <citation type="submission" date="2023-06" db="EMBL/GenBank/DDBJ databases">
        <title>Genome-scale phylogeny and comparative genomics of the fungal order Sordariales.</title>
        <authorList>
            <consortium name="Lawrence Berkeley National Laboratory"/>
            <person name="Hensen N."/>
            <person name="Bonometti L."/>
            <person name="Westerberg I."/>
            <person name="Brannstrom I.O."/>
            <person name="Guillou S."/>
            <person name="Cros-Aarteil S."/>
            <person name="Calhoun S."/>
            <person name="Haridas S."/>
            <person name="Kuo A."/>
            <person name="Mondo S."/>
            <person name="Pangilinan J."/>
            <person name="Riley R."/>
            <person name="LaButti K."/>
            <person name="Andreopoulos B."/>
            <person name="Lipzen A."/>
            <person name="Chen C."/>
            <person name="Yanf M."/>
            <person name="Daum C."/>
            <person name="Ng V."/>
            <person name="Clum A."/>
            <person name="Steindorff A."/>
            <person name="Ohm R."/>
            <person name="Martin F."/>
            <person name="Silar P."/>
            <person name="Natvig D."/>
            <person name="Lalanne C."/>
            <person name="Gautier V."/>
            <person name="Ament-velasquez S.L."/>
            <person name="Kruys A."/>
            <person name="Hutchinson M.I."/>
            <person name="Powell A.J."/>
            <person name="Barry K."/>
            <person name="Miller A.N."/>
            <person name="Grigoriev I.V."/>
            <person name="Debuchy R."/>
            <person name="Gladieux P."/>
            <person name="Thoren M.H."/>
            <person name="Johannesson H."/>
        </authorList>
    </citation>
    <scope>NUCLEOTIDE SEQUENCE</scope>
    <source>
        <strain evidence="6">SMH2392-1A</strain>
    </source>
</reference>
<dbReference type="Gene3D" id="3.90.550.10">
    <property type="entry name" value="Spore Coat Polysaccharide Biosynthesis Protein SpsA, Chain A"/>
    <property type="match status" value="1"/>
</dbReference>
<keyword evidence="7" id="KW-1185">Reference proteome</keyword>
<dbReference type="InterPro" id="IPR029044">
    <property type="entry name" value="Nucleotide-diphossugar_trans"/>
</dbReference>
<dbReference type="GO" id="GO:0016757">
    <property type="term" value="F:glycosyltransferase activity"/>
    <property type="evidence" value="ECO:0007669"/>
    <property type="project" value="UniProtKB-KW"/>
</dbReference>
<dbReference type="AlphaFoldDB" id="A0AA40BET9"/>
<name>A0AA40BET9_9PEZI</name>
<keyword evidence="3" id="KW-0328">Glycosyltransferase</keyword>
<evidence type="ECO:0000256" key="4">
    <source>
        <dbReference type="ARBA" id="ARBA00022679"/>
    </source>
</evidence>
<gene>
    <name evidence="6" type="ORF">B0T26DRAFT_745046</name>
</gene>
<dbReference type="RefSeq" id="XP_060301821.1">
    <property type="nucleotide sequence ID" value="XM_060444499.1"/>
</dbReference>
<evidence type="ECO:0000256" key="2">
    <source>
        <dbReference type="ARBA" id="ARBA00007033"/>
    </source>
</evidence>
<dbReference type="EMBL" id="JAUIRO010000001">
    <property type="protein sequence ID" value="KAK0732944.1"/>
    <property type="molecule type" value="Genomic_DNA"/>
</dbReference>
<feature type="domain" description="Nucleotide-diphospho-sugar transferase" evidence="5">
    <location>
        <begin position="153"/>
        <end position="276"/>
    </location>
</feature>
<dbReference type="GO" id="GO:0006487">
    <property type="term" value="P:protein N-linked glycosylation"/>
    <property type="evidence" value="ECO:0007669"/>
    <property type="project" value="TreeGrafter"/>
</dbReference>
<dbReference type="PANTHER" id="PTHR31306">
    <property type="entry name" value="ALPHA-1,6-MANNOSYLTRANSFERASE MNN11-RELATED"/>
    <property type="match status" value="1"/>
</dbReference>
<comment type="similarity">
    <text evidence="1">Belongs to the glycosyltransferase 34 family.</text>
</comment>
<dbReference type="PANTHER" id="PTHR31306:SF3">
    <property type="entry name" value="NUCLEOTIDE-DIPHOSPHO-SUGAR TRANSFERASE DOMAIN-CONTAINING PROTEIN"/>
    <property type="match status" value="1"/>
</dbReference>
<dbReference type="Proteomes" id="UP001172101">
    <property type="component" value="Unassembled WGS sequence"/>
</dbReference>
<dbReference type="InterPro" id="IPR005069">
    <property type="entry name" value="Nucl-diP-sugar_transferase"/>
</dbReference>
<comment type="caution">
    <text evidence="6">The sequence shown here is derived from an EMBL/GenBank/DDBJ whole genome shotgun (WGS) entry which is preliminary data.</text>
</comment>
<dbReference type="Pfam" id="PF03407">
    <property type="entry name" value="Nucleotid_trans"/>
    <property type="match status" value="1"/>
</dbReference>
<evidence type="ECO:0000259" key="5">
    <source>
        <dbReference type="Pfam" id="PF03407"/>
    </source>
</evidence>
<proteinExistence type="inferred from homology"/>
<evidence type="ECO:0000313" key="7">
    <source>
        <dbReference type="Proteomes" id="UP001172101"/>
    </source>
</evidence>
<sequence>MQPWRRTFLVLPPDSVLHPFTPTACAFHSDPATNTSTADFDNLSSLVRALWRPLILPITEPSFTTYDGETKRLPPESELAHRSSLGSRILILDVDTRPHVGDGEVFNPATPPHWSNLDIHSAGFLSHSLYAMIHGYSYKFVRAPAYADRAPHWVKVIFTQEMLKEYEYVVMVDFDAMFTNPAVPIEWLMNYWRIDDPVMVAMAEDPHGGGNADRKGNMNLNSGFIIAHQSDNAQRLFKDWAECPEETRYPGCARYKNVMFHEQSAFSSFVRYDFLDGLTVEKSPGKEMIRHIPCSEANGGPLPDGKGWFGNCRGQFVRHLWGGKGLTPQQLADGIMQAFVPLLGNVFTKAQTVVDYRGSKLEGDQIKDKSAP</sequence>
<evidence type="ECO:0000256" key="1">
    <source>
        <dbReference type="ARBA" id="ARBA00005664"/>
    </source>
</evidence>
<evidence type="ECO:0000313" key="6">
    <source>
        <dbReference type="EMBL" id="KAK0732944.1"/>
    </source>
</evidence>
<organism evidence="6 7">
    <name type="scientific">Lasiosphaeria miniovina</name>
    <dbReference type="NCBI Taxonomy" id="1954250"/>
    <lineage>
        <taxon>Eukaryota</taxon>
        <taxon>Fungi</taxon>
        <taxon>Dikarya</taxon>
        <taxon>Ascomycota</taxon>
        <taxon>Pezizomycotina</taxon>
        <taxon>Sordariomycetes</taxon>
        <taxon>Sordariomycetidae</taxon>
        <taxon>Sordariales</taxon>
        <taxon>Lasiosphaeriaceae</taxon>
        <taxon>Lasiosphaeria</taxon>
    </lineage>
</organism>
<dbReference type="GO" id="GO:0000139">
    <property type="term" value="C:Golgi membrane"/>
    <property type="evidence" value="ECO:0007669"/>
    <property type="project" value="TreeGrafter"/>
</dbReference>
<accession>A0AA40BET9</accession>
<keyword evidence="4" id="KW-0808">Transferase</keyword>
<evidence type="ECO:0000256" key="3">
    <source>
        <dbReference type="ARBA" id="ARBA00022676"/>
    </source>
</evidence>
<dbReference type="GeneID" id="85327769"/>
<protein>
    <recommendedName>
        <fullName evidence="5">Nucleotide-diphospho-sugar transferase domain-containing protein</fullName>
    </recommendedName>
</protein>
<dbReference type="InterPro" id="IPR008630">
    <property type="entry name" value="Glyco_trans_34"/>
</dbReference>